<keyword evidence="8" id="KW-0472">Membrane</keyword>
<dbReference type="GO" id="GO:0006893">
    <property type="term" value="P:Golgi to plasma membrane transport"/>
    <property type="evidence" value="ECO:0007669"/>
    <property type="project" value="TreeGrafter"/>
</dbReference>
<evidence type="ECO:0000313" key="12">
    <source>
        <dbReference type="WBParaSite" id="nRc.2.0.1.t05015-RA"/>
    </source>
</evidence>
<protein>
    <submittedName>
        <fullName evidence="12">VHS domain-containing protein</fullName>
    </submittedName>
</protein>
<dbReference type="GO" id="GO:0043130">
    <property type="term" value="F:ubiquitin binding"/>
    <property type="evidence" value="ECO:0007669"/>
    <property type="project" value="InterPro"/>
</dbReference>
<dbReference type="Pfam" id="PF18308">
    <property type="entry name" value="GGA_N-GAT"/>
    <property type="match status" value="1"/>
</dbReference>
<dbReference type="SUPFAM" id="SSF89009">
    <property type="entry name" value="GAT-like domain"/>
    <property type="match status" value="1"/>
</dbReference>
<evidence type="ECO:0000256" key="2">
    <source>
        <dbReference type="ARBA" id="ARBA00004412"/>
    </source>
</evidence>
<dbReference type="Gene3D" id="1.20.58.160">
    <property type="match status" value="1"/>
</dbReference>
<evidence type="ECO:0000256" key="5">
    <source>
        <dbReference type="ARBA" id="ARBA00022843"/>
    </source>
</evidence>
<feature type="domain" description="GAT" evidence="10">
    <location>
        <begin position="145"/>
        <end position="276"/>
    </location>
</feature>
<keyword evidence="8" id="KW-1133">Transmembrane helix</keyword>
<dbReference type="AlphaFoldDB" id="A0A915HUG3"/>
<dbReference type="Pfam" id="PF03127">
    <property type="entry name" value="GAT"/>
    <property type="match status" value="1"/>
</dbReference>
<dbReference type="SMART" id="SM00288">
    <property type="entry name" value="VHS"/>
    <property type="match status" value="1"/>
</dbReference>
<evidence type="ECO:0000259" key="10">
    <source>
        <dbReference type="PROSITE" id="PS50909"/>
    </source>
</evidence>
<feature type="domain" description="VHS" evidence="9">
    <location>
        <begin position="1"/>
        <end position="119"/>
    </location>
</feature>
<dbReference type="InterPro" id="IPR002014">
    <property type="entry name" value="VHS_dom"/>
</dbReference>
<organism evidence="11 12">
    <name type="scientific">Romanomermis culicivorax</name>
    <name type="common">Nematode worm</name>
    <dbReference type="NCBI Taxonomy" id="13658"/>
    <lineage>
        <taxon>Eukaryota</taxon>
        <taxon>Metazoa</taxon>
        <taxon>Ecdysozoa</taxon>
        <taxon>Nematoda</taxon>
        <taxon>Enoplea</taxon>
        <taxon>Dorylaimia</taxon>
        <taxon>Mermithida</taxon>
        <taxon>Mermithoidea</taxon>
        <taxon>Mermithidae</taxon>
        <taxon>Romanomermis</taxon>
    </lineage>
</organism>
<accession>A0A915HUG3</accession>
<dbReference type="GO" id="GO:0005769">
    <property type="term" value="C:early endosome"/>
    <property type="evidence" value="ECO:0007669"/>
    <property type="project" value="UniProtKB-SubCell"/>
</dbReference>
<keyword evidence="4" id="KW-0813">Transport</keyword>
<dbReference type="PANTHER" id="PTHR45905:SF1">
    <property type="entry name" value="GOLGI-LOCALIZED, GAMMA-ADAPTIN EAR CONTAINING, ARF BINDING PROTEIN"/>
    <property type="match status" value="1"/>
</dbReference>
<dbReference type="InterPro" id="IPR027422">
    <property type="entry name" value="GGA1-3"/>
</dbReference>
<dbReference type="SUPFAM" id="SSF48464">
    <property type="entry name" value="ENTH/VHS domain"/>
    <property type="match status" value="1"/>
</dbReference>
<reference evidence="12" key="1">
    <citation type="submission" date="2022-11" db="UniProtKB">
        <authorList>
            <consortium name="WormBaseParasite"/>
        </authorList>
    </citation>
    <scope>IDENTIFICATION</scope>
</reference>
<name>A0A915HUG3_ROMCU</name>
<evidence type="ECO:0000256" key="6">
    <source>
        <dbReference type="ARBA" id="ARBA00022927"/>
    </source>
</evidence>
<comment type="similarity">
    <text evidence="3">Belongs to the GGA protein family.</text>
</comment>
<evidence type="ECO:0000259" key="9">
    <source>
        <dbReference type="PROSITE" id="PS50179"/>
    </source>
</evidence>
<dbReference type="PROSITE" id="PS50909">
    <property type="entry name" value="GAT"/>
    <property type="match status" value="1"/>
</dbReference>
<evidence type="ECO:0000256" key="7">
    <source>
        <dbReference type="SAM" id="MobiDB-lite"/>
    </source>
</evidence>
<dbReference type="GO" id="GO:0035091">
    <property type="term" value="F:phosphatidylinositol binding"/>
    <property type="evidence" value="ECO:0007669"/>
    <property type="project" value="InterPro"/>
</dbReference>
<dbReference type="GO" id="GO:0034394">
    <property type="term" value="P:protein localization to cell surface"/>
    <property type="evidence" value="ECO:0007669"/>
    <property type="project" value="TreeGrafter"/>
</dbReference>
<comment type="subcellular location">
    <subcellularLocation>
        <location evidence="2">Early endosome</location>
    </subcellularLocation>
    <subcellularLocation>
        <location evidence="1">Golgi apparatus</location>
        <location evidence="1">trans-Golgi network membrane</location>
        <topology evidence="1">Peripheral membrane protein</topology>
    </subcellularLocation>
</comment>
<evidence type="ECO:0000256" key="1">
    <source>
        <dbReference type="ARBA" id="ARBA00004150"/>
    </source>
</evidence>
<dbReference type="PROSITE" id="PS50179">
    <property type="entry name" value="VHS"/>
    <property type="match status" value="1"/>
</dbReference>
<sequence length="376" mass="43386">AVRNFYERVNLELEGQLVACRLLAHKIQSPHEKEALNALQVLDACVRNCGQRFHNEMAKFKFLNEIIKILSPKYLGNQTSENVKKKAIESLYSWKMTLKHLPKIKQAYDMLKEQGIVLQDPTYVDEIFEPLPAPPAKPKLATFEDDEKARLLSQLLKSKNPDDIQAANRLIKNMVKAEDQKMEKMSKRCSDLTTAANNARLLQEMLHEFNKSTTMQQEIEIMKELADSLVKLRPALFRYAGESSENDEESDNRRSRTIGNSRRNEKVEKNYKTTILFLAFHIMSNNRNSRRTENRCRIMKLYFFTVGLLAFFITIFDDAAGGCCCYGPQRLEFREGCGKCDLYGKPDTFVKCVGGQFVELKCLKRTLPHRLVDVLR</sequence>
<proteinExistence type="inferred from homology"/>
<evidence type="ECO:0000256" key="8">
    <source>
        <dbReference type="SAM" id="Phobius"/>
    </source>
</evidence>
<keyword evidence="6" id="KW-0653">Protein transport</keyword>
<dbReference type="Proteomes" id="UP000887565">
    <property type="component" value="Unplaced"/>
</dbReference>
<dbReference type="InterPro" id="IPR008942">
    <property type="entry name" value="ENTH_VHS"/>
</dbReference>
<dbReference type="Gene3D" id="1.25.40.90">
    <property type="match status" value="1"/>
</dbReference>
<dbReference type="InterPro" id="IPR041198">
    <property type="entry name" value="GGA_N-GAT"/>
</dbReference>
<keyword evidence="8" id="KW-0812">Transmembrane</keyword>
<dbReference type="CDD" id="cd03567">
    <property type="entry name" value="VHS_GGA_metazoan"/>
    <property type="match status" value="1"/>
</dbReference>
<dbReference type="GO" id="GO:0005802">
    <property type="term" value="C:trans-Golgi network"/>
    <property type="evidence" value="ECO:0007669"/>
    <property type="project" value="InterPro"/>
</dbReference>
<dbReference type="InterPro" id="IPR004152">
    <property type="entry name" value="GAT_dom"/>
</dbReference>
<dbReference type="Pfam" id="PF00790">
    <property type="entry name" value="VHS"/>
    <property type="match status" value="1"/>
</dbReference>
<evidence type="ECO:0000313" key="11">
    <source>
        <dbReference type="Proteomes" id="UP000887565"/>
    </source>
</evidence>
<keyword evidence="11" id="KW-1185">Reference proteome</keyword>
<dbReference type="InterPro" id="IPR038425">
    <property type="entry name" value="GAT_sf"/>
</dbReference>
<feature type="region of interest" description="Disordered" evidence="7">
    <location>
        <begin position="243"/>
        <end position="264"/>
    </location>
</feature>
<dbReference type="WBParaSite" id="nRc.2.0.1.t05015-RA">
    <property type="protein sequence ID" value="nRc.2.0.1.t05015-RA"/>
    <property type="gene ID" value="nRc.2.0.1.g05015"/>
</dbReference>
<dbReference type="Gene3D" id="1.20.5.170">
    <property type="match status" value="1"/>
</dbReference>
<keyword evidence="5" id="KW-0832">Ubl conjugation</keyword>
<dbReference type="PANTHER" id="PTHR45905">
    <property type="entry name" value="GOLGI-LOCALIZED, GAMMA-ADAPTIN EAR CONTAINING, ARF BINDING PROTEIN"/>
    <property type="match status" value="1"/>
</dbReference>
<feature type="transmembrane region" description="Helical" evidence="8">
    <location>
        <begin position="298"/>
        <end position="316"/>
    </location>
</feature>
<evidence type="ECO:0000256" key="4">
    <source>
        <dbReference type="ARBA" id="ARBA00022448"/>
    </source>
</evidence>
<evidence type="ECO:0000256" key="3">
    <source>
        <dbReference type="ARBA" id="ARBA00008099"/>
    </source>
</evidence>
<dbReference type="GO" id="GO:0006886">
    <property type="term" value="P:intracellular protein transport"/>
    <property type="evidence" value="ECO:0007669"/>
    <property type="project" value="InterPro"/>
</dbReference>
<dbReference type="GO" id="GO:0031267">
    <property type="term" value="F:small GTPase binding"/>
    <property type="evidence" value="ECO:0007669"/>
    <property type="project" value="InterPro"/>
</dbReference>